<gene>
    <name evidence="3" type="ORF">D0Z07_1717</name>
</gene>
<evidence type="ECO:0000256" key="1">
    <source>
        <dbReference type="SAM" id="SignalP"/>
    </source>
</evidence>
<name>A0A9P7AZZ9_9HELO</name>
<dbReference type="OrthoDB" id="5125733at2759"/>
<sequence>MRGACWMSVVLHLVGDPLAARITRRAVNLPPASKDCFQTASNWLQACLQHHSDCMKKDGYQQLPARVIDVGRPDGSGIPFLCNTNGGFGQWVALSHCWGQTDPLKTTSATIKKHEESLPMRDLPPLFRNAVIITRRLGYQYLWIDSLCIIQDSKADWQAESAHMGDI</sequence>
<feature type="chain" id="PRO_5040282974" description="Heterokaryon incompatibility domain-containing protein" evidence="1">
    <location>
        <begin position="20"/>
        <end position="167"/>
    </location>
</feature>
<keyword evidence="1" id="KW-0732">Signal</keyword>
<accession>A0A9P7AZZ9</accession>
<dbReference type="InterPro" id="IPR010730">
    <property type="entry name" value="HET"/>
</dbReference>
<dbReference type="PANTHER" id="PTHR33112">
    <property type="entry name" value="DOMAIN PROTEIN, PUTATIVE-RELATED"/>
    <property type="match status" value="1"/>
</dbReference>
<protein>
    <recommendedName>
        <fullName evidence="2">Heterokaryon incompatibility domain-containing protein</fullName>
    </recommendedName>
</protein>
<dbReference type="AlphaFoldDB" id="A0A9P7AZZ9"/>
<dbReference type="Proteomes" id="UP000785200">
    <property type="component" value="Unassembled WGS sequence"/>
</dbReference>
<dbReference type="Pfam" id="PF06985">
    <property type="entry name" value="HET"/>
    <property type="match status" value="1"/>
</dbReference>
<evidence type="ECO:0000313" key="3">
    <source>
        <dbReference type="EMBL" id="KAG0651584.1"/>
    </source>
</evidence>
<keyword evidence="4" id="KW-1185">Reference proteome</keyword>
<feature type="domain" description="Heterokaryon incompatibility" evidence="2">
    <location>
        <begin position="91"/>
        <end position="167"/>
    </location>
</feature>
<proteinExistence type="predicted"/>
<feature type="signal peptide" evidence="1">
    <location>
        <begin position="1"/>
        <end position="19"/>
    </location>
</feature>
<reference evidence="3" key="1">
    <citation type="submission" date="2019-07" db="EMBL/GenBank/DDBJ databases">
        <title>Hyphodiscus hymeniophilus genome sequencing and assembly.</title>
        <authorList>
            <person name="Kramer G."/>
            <person name="Nodwell J."/>
        </authorList>
    </citation>
    <scope>NUCLEOTIDE SEQUENCE</scope>
    <source>
        <strain evidence="3">ATCC 34498</strain>
    </source>
</reference>
<evidence type="ECO:0000259" key="2">
    <source>
        <dbReference type="Pfam" id="PF06985"/>
    </source>
</evidence>
<evidence type="ECO:0000313" key="4">
    <source>
        <dbReference type="Proteomes" id="UP000785200"/>
    </source>
</evidence>
<organism evidence="3 4">
    <name type="scientific">Hyphodiscus hymeniophilus</name>
    <dbReference type="NCBI Taxonomy" id="353542"/>
    <lineage>
        <taxon>Eukaryota</taxon>
        <taxon>Fungi</taxon>
        <taxon>Dikarya</taxon>
        <taxon>Ascomycota</taxon>
        <taxon>Pezizomycotina</taxon>
        <taxon>Leotiomycetes</taxon>
        <taxon>Helotiales</taxon>
        <taxon>Hyphodiscaceae</taxon>
        <taxon>Hyphodiscus</taxon>
    </lineage>
</organism>
<dbReference type="EMBL" id="VNKQ01000004">
    <property type="protein sequence ID" value="KAG0651584.1"/>
    <property type="molecule type" value="Genomic_DNA"/>
</dbReference>
<comment type="caution">
    <text evidence="3">The sequence shown here is derived from an EMBL/GenBank/DDBJ whole genome shotgun (WGS) entry which is preliminary data.</text>
</comment>
<dbReference type="PANTHER" id="PTHR33112:SF16">
    <property type="entry name" value="HETEROKARYON INCOMPATIBILITY DOMAIN-CONTAINING PROTEIN"/>
    <property type="match status" value="1"/>
</dbReference>